<dbReference type="InterPro" id="IPR007110">
    <property type="entry name" value="Ig-like_dom"/>
</dbReference>
<comment type="caution">
    <text evidence="4">The sequence shown here is derived from an EMBL/GenBank/DDBJ whole genome shotgun (WGS) entry which is preliminary data.</text>
</comment>
<feature type="domain" description="Ig-like" evidence="3">
    <location>
        <begin position="227"/>
        <end position="314"/>
    </location>
</feature>
<dbReference type="PANTHER" id="PTHR21063">
    <property type="entry name" value="LFA-3"/>
    <property type="match status" value="1"/>
</dbReference>
<keyword evidence="5" id="KW-1185">Reference proteome</keyword>
<keyword evidence="2" id="KW-0812">Transmembrane</keyword>
<evidence type="ECO:0000313" key="4">
    <source>
        <dbReference type="EMBL" id="ROL45390.1"/>
    </source>
</evidence>
<evidence type="ECO:0000256" key="1">
    <source>
        <dbReference type="SAM" id="MobiDB-lite"/>
    </source>
</evidence>
<dbReference type="PANTHER" id="PTHR21063:SF4">
    <property type="entry name" value="CD48 ANTIGEN-RELATED"/>
    <property type="match status" value="1"/>
</dbReference>
<dbReference type="Proteomes" id="UP000281406">
    <property type="component" value="Unassembled WGS sequence"/>
</dbReference>
<dbReference type="PROSITE" id="PS50835">
    <property type="entry name" value="IG_LIKE"/>
    <property type="match status" value="2"/>
</dbReference>
<evidence type="ECO:0000259" key="3">
    <source>
        <dbReference type="PROSITE" id="PS50835"/>
    </source>
</evidence>
<evidence type="ECO:0000256" key="2">
    <source>
        <dbReference type="SAM" id="Phobius"/>
    </source>
</evidence>
<name>A0A3N0YHP9_ANAGA</name>
<dbReference type="Gene3D" id="2.60.40.10">
    <property type="entry name" value="Immunoglobulins"/>
    <property type="match status" value="3"/>
</dbReference>
<dbReference type="EMBL" id="RJVU01042594">
    <property type="protein sequence ID" value="ROL45390.1"/>
    <property type="molecule type" value="Genomic_DNA"/>
</dbReference>
<protein>
    <submittedName>
        <fullName evidence="4">Lachesin</fullName>
    </submittedName>
</protein>
<gene>
    <name evidence="4" type="ORF">DPX16_4731</name>
</gene>
<dbReference type="SMART" id="SM00409">
    <property type="entry name" value="IG"/>
    <property type="match status" value="1"/>
</dbReference>
<dbReference type="InterPro" id="IPR036179">
    <property type="entry name" value="Ig-like_dom_sf"/>
</dbReference>
<feature type="transmembrane region" description="Helical" evidence="2">
    <location>
        <begin position="342"/>
        <end position="363"/>
    </location>
</feature>
<feature type="region of interest" description="Disordered" evidence="1">
    <location>
        <begin position="369"/>
        <end position="391"/>
    </location>
</feature>
<dbReference type="InterPro" id="IPR003599">
    <property type="entry name" value="Ig_sub"/>
</dbReference>
<proteinExistence type="predicted"/>
<organism evidence="4 5">
    <name type="scientific">Anabarilius grahami</name>
    <name type="common">Kanglang fish</name>
    <name type="synonym">Barilius grahami</name>
    <dbReference type="NCBI Taxonomy" id="495550"/>
    <lineage>
        <taxon>Eukaryota</taxon>
        <taxon>Metazoa</taxon>
        <taxon>Chordata</taxon>
        <taxon>Craniata</taxon>
        <taxon>Vertebrata</taxon>
        <taxon>Euteleostomi</taxon>
        <taxon>Actinopterygii</taxon>
        <taxon>Neopterygii</taxon>
        <taxon>Teleostei</taxon>
        <taxon>Ostariophysi</taxon>
        <taxon>Cypriniformes</taxon>
        <taxon>Xenocyprididae</taxon>
        <taxon>Xenocypridinae</taxon>
        <taxon>Xenocypridinae incertae sedis</taxon>
        <taxon>Anabarilius</taxon>
    </lineage>
</organism>
<dbReference type="InterPro" id="IPR013106">
    <property type="entry name" value="Ig_V-set"/>
</dbReference>
<keyword evidence="2" id="KW-0472">Membrane</keyword>
<dbReference type="SUPFAM" id="SSF48726">
    <property type="entry name" value="Immunoglobulin"/>
    <property type="match status" value="3"/>
</dbReference>
<accession>A0A3N0YHP9</accession>
<keyword evidence="2" id="KW-1133">Transmembrane helix</keyword>
<evidence type="ECO:0000313" key="5">
    <source>
        <dbReference type="Proteomes" id="UP000281406"/>
    </source>
</evidence>
<reference evidence="4 5" key="1">
    <citation type="submission" date="2018-10" db="EMBL/GenBank/DDBJ databases">
        <title>Genome assembly for a Yunnan-Guizhou Plateau 3E fish, Anabarilius grahami (Regan), and its evolutionary and genetic applications.</title>
        <authorList>
            <person name="Jiang W."/>
        </authorList>
    </citation>
    <scope>NUCLEOTIDE SEQUENCE [LARGE SCALE GENOMIC DNA]</scope>
    <source>
        <strain evidence="4">AG-KIZ</strain>
        <tissue evidence="4">Muscle</tissue>
    </source>
</reference>
<dbReference type="AlphaFoldDB" id="A0A3N0YHP9"/>
<feature type="domain" description="Ig-like" evidence="3">
    <location>
        <begin position="126"/>
        <end position="214"/>
    </location>
</feature>
<dbReference type="InterPro" id="IPR013783">
    <property type="entry name" value="Ig-like_fold"/>
</dbReference>
<sequence length="391" mass="42441">MTSLHQIICFPGVFGVGTGEVKRVTEGDSVTLNINAQRDKELLWLFGDQEALIAEIKMEAGVFRTYDGADGRFTGRLELDYSTGSLTITDIRTEHAGRYQLQIISDTGHQSDETFTVSVYARLPVPVISRDSSQCSSSSSGSSVSECSLLCSVVDVSHVTLSWHRGSSLLSSISASDLSVSLSLPLEVEYQDRNSYRCVLNNPISNQTTHLDISGLCQPCPAPLPIPVISRDSPQCSSSSSSPEKNCSLLCSAVNVSHVTLSWHRGNGLLSSVSASDLSVSLSLPLEVEHQDRNTYRCAINNSFTNQTQHLDISQLCRPCSGAQVFCLSSGRTHCCGFTETVIRLAASALVGVATVAVLVYDIRSRRSYQRRREQTTPPHADEYDDVASGH</sequence>
<dbReference type="OrthoDB" id="8741746at2759"/>
<dbReference type="Pfam" id="PF07686">
    <property type="entry name" value="V-set"/>
    <property type="match status" value="1"/>
</dbReference>